<dbReference type="RefSeq" id="WP_106891320.1">
    <property type="nucleotide sequence ID" value="NZ_CP027860.1"/>
</dbReference>
<keyword evidence="1" id="KW-0732">Signal</keyword>
<dbReference type="InterPro" id="IPR038084">
    <property type="entry name" value="PduO/GlcC-like_sf"/>
</dbReference>
<keyword evidence="3" id="KW-1185">Reference proteome</keyword>
<dbReference type="PROSITE" id="PS51257">
    <property type="entry name" value="PROKAR_LIPOPROTEIN"/>
    <property type="match status" value="1"/>
</dbReference>
<gene>
    <name evidence="2" type="ORF">C7S18_09400</name>
</gene>
<dbReference type="AlphaFoldDB" id="A0A2P1PRC3"/>
<dbReference type="PANTHER" id="PTHR34309:SF1">
    <property type="entry name" value="PROTEIN GLCG"/>
    <property type="match status" value="1"/>
</dbReference>
<accession>A0A2P1PRC3</accession>
<feature type="signal peptide" evidence="1">
    <location>
        <begin position="1"/>
        <end position="18"/>
    </location>
</feature>
<evidence type="ECO:0000313" key="3">
    <source>
        <dbReference type="Proteomes" id="UP000241074"/>
    </source>
</evidence>
<evidence type="ECO:0000256" key="1">
    <source>
        <dbReference type="SAM" id="SignalP"/>
    </source>
</evidence>
<feature type="chain" id="PRO_5015201238" description="Heme-binding protein" evidence="1">
    <location>
        <begin position="19"/>
        <end position="673"/>
    </location>
</feature>
<dbReference type="InterPro" id="IPR005624">
    <property type="entry name" value="PduO/GlcC-like"/>
</dbReference>
<proteinExistence type="predicted"/>
<sequence length="673" mass="69176">MNRLAKRLLISAPIAVLAACSGSGNSPDPVGTAPPPTPVECTGQCANAGTFLTVADVQKIIAQAVNEAGAQNAPATIAVVDRVGNVLGVYRMNGARTQVTISSGRGVQGGLEGVSIIPSELAAISKAVTGAFLSSEGNAFSTRTASQIVQEHFNPGESGGPSGPLFGVQFSQLLCSDLINLPAPVLAGVLPPGAATTIGPKTSPLGLSADPGGFPLYKNGTPVGGIGVAADDTYGLDRNISDFDRNADEYIAWAGTFGFSAPQDRRGDRITADGKTFRFTDVEFSDLGRDPSTAPGFSGLTGGSLLSLFAFTNGATIVPGTAFGTAASGIAPATTEYAGLDAFVLVDDQGQPRYAPRSSGVAQGLTTAEVRRIVQEALTVANRARAQIRRPTNSQARVSITVVDTSGTVLALARTRDAPIFGLDVALQKARTASFMSLSTAAQQLSALPPVVYLSPTGAAQPGFSIATAYVAPTRSFFGRTDFLGGDGAPASASGPFAISARAVGNIARPFFPDGLDGTNNGPFSKPFPAWSPFTDGLQLDLAYNQITQILTAYLTANANPILELRPEGTNLGCTRLASVKNGIQIFPGGVPIYRGDVLIGAIGVSGDGVDQDDMIAFLGLHNAATALNSGFGNAPPGIRADLLVPDNTRLRYVQCPQAPFLNSTEQNVCEGK</sequence>
<dbReference type="OrthoDB" id="9121915at2"/>
<dbReference type="SUPFAM" id="SSF143744">
    <property type="entry name" value="GlcG-like"/>
    <property type="match status" value="3"/>
</dbReference>
<reference evidence="2 3" key="2">
    <citation type="submission" date="2018-03" db="EMBL/GenBank/DDBJ databases">
        <authorList>
            <person name="Keele B.F."/>
        </authorList>
    </citation>
    <scope>NUCLEOTIDE SEQUENCE [LARGE SCALE GENOMIC DNA]</scope>
    <source>
        <strain evidence="2 3">D13</strain>
    </source>
</reference>
<protein>
    <recommendedName>
        <fullName evidence="4">Heme-binding protein</fullName>
    </recommendedName>
</protein>
<dbReference type="PANTHER" id="PTHR34309">
    <property type="entry name" value="SLR1406 PROTEIN"/>
    <property type="match status" value="1"/>
</dbReference>
<dbReference type="Proteomes" id="UP000241074">
    <property type="component" value="Chromosome"/>
</dbReference>
<name>A0A2P1PRC3_9GAMM</name>
<dbReference type="EMBL" id="CP027860">
    <property type="protein sequence ID" value="AVP97396.1"/>
    <property type="molecule type" value="Genomic_DNA"/>
</dbReference>
<evidence type="ECO:0008006" key="4">
    <source>
        <dbReference type="Google" id="ProtNLM"/>
    </source>
</evidence>
<organism evidence="2 3">
    <name type="scientific">Ahniella affigens</name>
    <dbReference type="NCBI Taxonomy" id="2021234"/>
    <lineage>
        <taxon>Bacteria</taxon>
        <taxon>Pseudomonadati</taxon>
        <taxon>Pseudomonadota</taxon>
        <taxon>Gammaproteobacteria</taxon>
        <taxon>Lysobacterales</taxon>
        <taxon>Rhodanobacteraceae</taxon>
        <taxon>Ahniella</taxon>
    </lineage>
</organism>
<dbReference type="KEGG" id="xba:C7S18_09400"/>
<dbReference type="InterPro" id="IPR052517">
    <property type="entry name" value="GlcG_carb_metab_protein"/>
</dbReference>
<dbReference type="Pfam" id="PF03928">
    <property type="entry name" value="HbpS-like"/>
    <property type="match status" value="3"/>
</dbReference>
<evidence type="ECO:0000313" key="2">
    <source>
        <dbReference type="EMBL" id="AVP97396.1"/>
    </source>
</evidence>
<dbReference type="Gene3D" id="3.30.450.150">
    <property type="entry name" value="Haem-degrading domain"/>
    <property type="match status" value="3"/>
</dbReference>
<reference evidence="2 3" key="1">
    <citation type="submission" date="2018-03" db="EMBL/GenBank/DDBJ databases">
        <title>Ahniella affigens gen. nov., sp. nov., a gammaproteobacterium isolated from sandy soil near a stream.</title>
        <authorList>
            <person name="Ko Y."/>
            <person name="Kim J.-H."/>
        </authorList>
    </citation>
    <scope>NUCLEOTIDE SEQUENCE [LARGE SCALE GENOMIC DNA]</scope>
    <source>
        <strain evidence="2 3">D13</strain>
    </source>
</reference>